<keyword evidence="2" id="KW-1185">Reference proteome</keyword>
<dbReference type="OrthoDB" id="9804725at2"/>
<dbReference type="AlphaFoldDB" id="A0A1H4HDL4"/>
<gene>
    <name evidence="1" type="ORF">SAMN05443550_11618</name>
</gene>
<dbReference type="STRING" id="425514.SAMN05443550_11618"/>
<evidence type="ECO:0000313" key="1">
    <source>
        <dbReference type="EMBL" id="SEB19927.1"/>
    </source>
</evidence>
<sequence>MKKYLISYGDDAFASQREFFRETALASAFFDEVTIFTRGDIRQDFADQVGETLDLRRGGGYWLWKPYFVKKVLDKIEENDVLVYCDAGCMINISGKERFNEYLNMLAESPTGTIDFELPHKEYEYTKREVFDYFDSSEETINSNQLMATVVILKKCAYTTMLVNEWYEAACDNPFLFTDELIVLPQHENFISNRYDQSVFSIIRKEYGANIIPDETYFLDFLREGLRFPFWATRLRR</sequence>
<dbReference type="RefSeq" id="WP_090559867.1">
    <property type="nucleotide sequence ID" value="NZ_FNRA01000016.1"/>
</dbReference>
<evidence type="ECO:0000313" key="2">
    <source>
        <dbReference type="Proteomes" id="UP000198850"/>
    </source>
</evidence>
<proteinExistence type="predicted"/>
<protein>
    <submittedName>
        <fullName evidence="1">Uncharacterized protein</fullName>
    </submittedName>
</protein>
<name>A0A1H4HDL4_9SPHI</name>
<dbReference type="Proteomes" id="UP000198850">
    <property type="component" value="Unassembled WGS sequence"/>
</dbReference>
<accession>A0A1H4HDL4</accession>
<organism evidence="1 2">
    <name type="scientific">Pedobacter hartonius</name>
    <dbReference type="NCBI Taxonomy" id="425514"/>
    <lineage>
        <taxon>Bacteria</taxon>
        <taxon>Pseudomonadati</taxon>
        <taxon>Bacteroidota</taxon>
        <taxon>Sphingobacteriia</taxon>
        <taxon>Sphingobacteriales</taxon>
        <taxon>Sphingobacteriaceae</taxon>
        <taxon>Pedobacter</taxon>
    </lineage>
</organism>
<dbReference type="EMBL" id="FNRA01000016">
    <property type="protein sequence ID" value="SEB19927.1"/>
    <property type="molecule type" value="Genomic_DNA"/>
</dbReference>
<reference evidence="1 2" key="1">
    <citation type="submission" date="2016-10" db="EMBL/GenBank/DDBJ databases">
        <authorList>
            <person name="de Groot N.N."/>
        </authorList>
    </citation>
    <scope>NUCLEOTIDE SEQUENCE [LARGE SCALE GENOMIC DNA]</scope>
    <source>
        <strain evidence="1 2">DSM 19033</strain>
    </source>
</reference>